<organism evidence="2 3">
    <name type="scientific">Folsomia candida</name>
    <name type="common">Springtail</name>
    <dbReference type="NCBI Taxonomy" id="158441"/>
    <lineage>
        <taxon>Eukaryota</taxon>
        <taxon>Metazoa</taxon>
        <taxon>Ecdysozoa</taxon>
        <taxon>Arthropoda</taxon>
        <taxon>Hexapoda</taxon>
        <taxon>Collembola</taxon>
        <taxon>Entomobryomorpha</taxon>
        <taxon>Isotomoidea</taxon>
        <taxon>Isotomidae</taxon>
        <taxon>Proisotominae</taxon>
        <taxon>Folsomia</taxon>
    </lineage>
</organism>
<dbReference type="AlphaFoldDB" id="A0A226DKV6"/>
<keyword evidence="3" id="KW-1185">Reference proteome</keyword>
<accession>A0A226DKV6</accession>
<feature type="transmembrane region" description="Helical" evidence="1">
    <location>
        <begin position="23"/>
        <end position="42"/>
    </location>
</feature>
<name>A0A226DKV6_FOLCA</name>
<keyword evidence="1" id="KW-0472">Membrane</keyword>
<reference evidence="2 3" key="1">
    <citation type="submission" date="2015-12" db="EMBL/GenBank/DDBJ databases">
        <title>The genome of Folsomia candida.</title>
        <authorList>
            <person name="Faddeeva A."/>
            <person name="Derks M.F."/>
            <person name="Anvar Y."/>
            <person name="Smit S."/>
            <person name="Van Straalen N."/>
            <person name="Roelofs D."/>
        </authorList>
    </citation>
    <scope>NUCLEOTIDE SEQUENCE [LARGE SCALE GENOMIC DNA]</scope>
    <source>
        <strain evidence="2 3">VU population</strain>
        <tissue evidence="2">Whole body</tissue>
    </source>
</reference>
<dbReference type="Proteomes" id="UP000198287">
    <property type="component" value="Unassembled WGS sequence"/>
</dbReference>
<keyword evidence="1" id="KW-1133">Transmembrane helix</keyword>
<evidence type="ECO:0000256" key="1">
    <source>
        <dbReference type="SAM" id="Phobius"/>
    </source>
</evidence>
<protein>
    <submittedName>
        <fullName evidence="2">Uncharacterized protein</fullName>
    </submittedName>
</protein>
<keyword evidence="1" id="KW-0812">Transmembrane</keyword>
<comment type="caution">
    <text evidence="2">The sequence shown here is derived from an EMBL/GenBank/DDBJ whole genome shotgun (WGS) entry which is preliminary data.</text>
</comment>
<evidence type="ECO:0000313" key="2">
    <source>
        <dbReference type="EMBL" id="OXA46175.1"/>
    </source>
</evidence>
<evidence type="ECO:0000313" key="3">
    <source>
        <dbReference type="Proteomes" id="UP000198287"/>
    </source>
</evidence>
<gene>
    <name evidence="2" type="ORF">Fcan01_19234</name>
</gene>
<dbReference type="EMBL" id="LNIX01000016">
    <property type="protein sequence ID" value="OXA46175.1"/>
    <property type="molecule type" value="Genomic_DNA"/>
</dbReference>
<proteinExistence type="predicted"/>
<feature type="transmembrane region" description="Helical" evidence="1">
    <location>
        <begin position="86"/>
        <end position="105"/>
    </location>
</feature>
<sequence length="390" mass="43726">MATVTFRKPKLVGLEGLLVPLDWYTWAASGVSFALVAILLSGITLKNGATWKKLITYFVQSWEWILSCLAAQYHGTCRIVRLVPHFPILVIICDLSFFLLGTVFYQGSMFSSLVAMTPPSLPSTLESVIYSRIQIITTNLLNPNGKNFTSLLNFALIDNVINATAKSSKLFQTLTDLKTRQSLIDTPSAFGTGLNISEARDVKFVNNISSRVTETFAIINVEQDLTAMLAGLGMKRNPYVVTHTESPIFFLVMPLSISRGFMGSIIYQTIGQLGQSGLNKLWEDLQITQVLFNRVKGRTSEEQYRKIFVTRNFGVKKEIIFEEAEQVPFCSLASVFVLCGGILSIALVAFIREWLSYEMVKLLGWQCLRMLSKLTKLKVCRRAKTLNLRN</sequence>
<feature type="transmembrane region" description="Helical" evidence="1">
    <location>
        <begin position="327"/>
        <end position="351"/>
    </location>
</feature>